<dbReference type="GO" id="GO:0035336">
    <property type="term" value="P:long-chain fatty-acyl-CoA metabolic process"/>
    <property type="evidence" value="ECO:0007669"/>
    <property type="project" value="TreeGrafter"/>
</dbReference>
<dbReference type="Proteomes" id="UP000195871">
    <property type="component" value="Unassembled WGS sequence"/>
</dbReference>
<dbReference type="GO" id="GO:0004467">
    <property type="term" value="F:long-chain fatty acid-CoA ligase activity"/>
    <property type="evidence" value="ECO:0007669"/>
    <property type="project" value="TreeGrafter"/>
</dbReference>
<dbReference type="GO" id="GO:0005783">
    <property type="term" value="C:endoplasmic reticulum"/>
    <property type="evidence" value="ECO:0007669"/>
    <property type="project" value="TreeGrafter"/>
</dbReference>
<evidence type="ECO:0000256" key="3">
    <source>
        <dbReference type="ARBA" id="ARBA00022741"/>
    </source>
</evidence>
<evidence type="ECO:0000256" key="2">
    <source>
        <dbReference type="ARBA" id="ARBA00022598"/>
    </source>
</evidence>
<name>A0A1Z8JRI3_PICKU</name>
<dbReference type="GO" id="GO:0005524">
    <property type="term" value="F:ATP binding"/>
    <property type="evidence" value="ECO:0007669"/>
    <property type="project" value="UniProtKB-KW"/>
</dbReference>
<reference evidence="6 7" key="1">
    <citation type="submission" date="2017-05" db="EMBL/GenBank/DDBJ databases">
        <title>The Genome Sequence of Candida krusei Ckrusei653.</title>
        <authorList>
            <person name="Cuomo C."/>
            <person name="Forche A."/>
            <person name="Young S."/>
            <person name="Abouelleil A."/>
            <person name="Cao P."/>
            <person name="Chapman S."/>
            <person name="Cusick C."/>
            <person name="Shea T."/>
            <person name="Nusbaum C."/>
            <person name="Birren B."/>
        </authorList>
    </citation>
    <scope>NUCLEOTIDE SEQUENCE [LARGE SCALE GENOMIC DNA]</scope>
    <source>
        <strain evidence="6 7">Ckrusei653</strain>
    </source>
</reference>
<dbReference type="GO" id="GO:0005811">
    <property type="term" value="C:lipid droplet"/>
    <property type="evidence" value="ECO:0007669"/>
    <property type="project" value="TreeGrafter"/>
</dbReference>
<evidence type="ECO:0000259" key="5">
    <source>
        <dbReference type="Pfam" id="PF00501"/>
    </source>
</evidence>
<dbReference type="InterPro" id="IPR042099">
    <property type="entry name" value="ANL_N_sf"/>
</dbReference>
<organism evidence="6 7">
    <name type="scientific">Pichia kudriavzevii</name>
    <name type="common">Yeast</name>
    <name type="synonym">Issatchenkia orientalis</name>
    <dbReference type="NCBI Taxonomy" id="4909"/>
    <lineage>
        <taxon>Eukaryota</taxon>
        <taxon>Fungi</taxon>
        <taxon>Dikarya</taxon>
        <taxon>Ascomycota</taxon>
        <taxon>Saccharomycotina</taxon>
        <taxon>Pichiomycetes</taxon>
        <taxon>Pichiales</taxon>
        <taxon>Pichiaceae</taxon>
        <taxon>Pichia</taxon>
    </lineage>
</organism>
<dbReference type="SUPFAM" id="SSF56801">
    <property type="entry name" value="Acetyl-CoA synthetase-like"/>
    <property type="match status" value="1"/>
</dbReference>
<keyword evidence="2" id="KW-0436">Ligase</keyword>
<dbReference type="Gene3D" id="3.40.50.12780">
    <property type="entry name" value="N-terminal domain of ligase-like"/>
    <property type="match status" value="1"/>
</dbReference>
<evidence type="ECO:0000313" key="7">
    <source>
        <dbReference type="Proteomes" id="UP000195871"/>
    </source>
</evidence>
<accession>A0A1Z8JRI3</accession>
<dbReference type="EMBL" id="NHMM01000002">
    <property type="protein sequence ID" value="OUT23186.1"/>
    <property type="molecule type" value="Genomic_DNA"/>
</dbReference>
<dbReference type="InterPro" id="IPR000873">
    <property type="entry name" value="AMP-dep_synth/lig_dom"/>
</dbReference>
<protein>
    <recommendedName>
        <fullName evidence="5">AMP-dependent synthetase/ligase domain-containing protein</fullName>
    </recommendedName>
</protein>
<dbReference type="Pfam" id="PF00501">
    <property type="entry name" value="AMP-binding"/>
    <property type="match status" value="1"/>
</dbReference>
<evidence type="ECO:0000313" key="6">
    <source>
        <dbReference type="EMBL" id="OUT23186.1"/>
    </source>
</evidence>
<keyword evidence="3" id="KW-0547">Nucleotide-binding</keyword>
<feature type="domain" description="AMP-dependent synthetase/ligase" evidence="5">
    <location>
        <begin position="2"/>
        <end position="167"/>
    </location>
</feature>
<dbReference type="GO" id="GO:0005886">
    <property type="term" value="C:plasma membrane"/>
    <property type="evidence" value="ECO:0007669"/>
    <property type="project" value="TreeGrafter"/>
</dbReference>
<dbReference type="VEuPathDB" id="FungiDB:C5L36_0A02960"/>
<sequence length="353" mass="39111">MKTFKPTVMVGVAAVWEAVKKGIISQIEKAPQTTQKVFWAAYHVKETSKKYHIPLVPSLVDTVIFKKIKAATGGHIRYMLNGGSPLSGETQRFITNTIGPMLIGYGLTETCANTCVLIPEHFEFDVCGSLVGSVTVKLIDVPEAGYFAKNNQGEILISGAPVLKEYYKNPEETKKAFEYEEGWFSTGDIGEWTSTGALKVIDRKKNLVKTLNGEYIALEKIESIYRSNKYVLNICCYADENKVKPVGIILPNEAQVKELIFKLGLDKKAKSASEIEISNFIENKKLVKEITKSVLDTGKSGGLNGIELILGCVLVDDEWTPESGYVTSAQKLQRKKILGSVKERVDQLYAENQ</sequence>
<comment type="similarity">
    <text evidence="1">Belongs to the ATP-dependent AMP-binding enzyme family.</text>
</comment>
<comment type="caution">
    <text evidence="6">The sequence shown here is derived from an EMBL/GenBank/DDBJ whole genome shotgun (WGS) entry which is preliminary data.</text>
</comment>
<proteinExistence type="inferred from homology"/>
<gene>
    <name evidence="6" type="ORF">CAS74_001499</name>
</gene>
<dbReference type="PANTHER" id="PTHR43272:SF83">
    <property type="entry name" value="ACYL-COA SYNTHETASE LONG-CHAIN, ISOFORM J"/>
    <property type="match status" value="1"/>
</dbReference>
<keyword evidence="4" id="KW-0067">ATP-binding</keyword>
<evidence type="ECO:0000256" key="4">
    <source>
        <dbReference type="ARBA" id="ARBA00022840"/>
    </source>
</evidence>
<dbReference type="PANTHER" id="PTHR43272">
    <property type="entry name" value="LONG-CHAIN-FATTY-ACID--COA LIGASE"/>
    <property type="match status" value="1"/>
</dbReference>
<dbReference type="AlphaFoldDB" id="A0A1Z8JRI3"/>
<evidence type="ECO:0000256" key="1">
    <source>
        <dbReference type="ARBA" id="ARBA00006432"/>
    </source>
</evidence>